<proteinExistence type="predicted"/>
<keyword evidence="1" id="KW-1133">Transmembrane helix</keyword>
<keyword evidence="1" id="KW-0472">Membrane</keyword>
<gene>
    <name evidence="3" type="ORF">ACFLIM_50105</name>
</gene>
<evidence type="ECO:0000259" key="2">
    <source>
        <dbReference type="Pfam" id="PF14104"/>
    </source>
</evidence>
<dbReference type="InterPro" id="IPR047654">
    <property type="entry name" value="IS1634_transpos"/>
</dbReference>
<dbReference type="Pfam" id="PF14104">
    <property type="entry name" value="DUF4277"/>
    <property type="match status" value="1"/>
</dbReference>
<evidence type="ECO:0000313" key="4">
    <source>
        <dbReference type="Proteomes" id="UP001603978"/>
    </source>
</evidence>
<evidence type="ECO:0000313" key="3">
    <source>
        <dbReference type="EMBL" id="MFG1711330.1"/>
    </source>
</evidence>
<reference evidence="3 4" key="1">
    <citation type="submission" date="2024-10" db="EMBL/GenBank/DDBJ databases">
        <authorList>
            <person name="Topkara A.R."/>
            <person name="Saygin H."/>
        </authorList>
    </citation>
    <scope>NUCLEOTIDE SEQUENCE [LARGE SCALE GENOMIC DNA]</scope>
    <source>
        <strain evidence="3 4">M3C6</strain>
    </source>
</reference>
<keyword evidence="4" id="KW-1185">Reference proteome</keyword>
<sequence>MSQFVLQRRLGALPVIAEFCRRLDIAGIVDRACPVRSDAYLTHGQVIEVLIANRLTSPSPLWRVEDWARDWAVEEVFGIDPGALNDDRIARALDAVAPELEQIVGSVGAQAIAAFGLQVAQMHWDMTSISLQGAFEQAEEDYPTPKYGHPKDRRTDLKQVQAGIAVTRDEGIPIFHRAYDGGAGEVAQVIEAMHGLQQIAGRREMLLIGDSKLISHGNVAAMLEAGVAFLAPLAAAKVPAGLFAGLDPADGQQVDVVAARDAGKPAEQRAVYHVLEDQMALKAPGKSRDEPIPLRRILVHSTAHAQGQAAARALKLAKATDELDRLVRTAGTRYHPTTADVTRRAAEISKKRRVTAYLTTTITTDPATGNPIFTWAFDQHALDAEASADGWYALLTNLPPDQADAADVLIRYKGQHIVERRYSDIKGPLAIAPMFLKHNRRITALISVICLALLIFCLIERQVRHALLPETRLLFHPGNSPDRPTGRSILTALDRIQLIPATATGPPQVLIPDPLQHQLLNLLNVDPTRPRWLTL</sequence>
<dbReference type="NCBIfam" id="NF033559">
    <property type="entry name" value="transpos_IS1634"/>
    <property type="match status" value="1"/>
</dbReference>
<organism evidence="3 4">
    <name type="scientific">Nonomuraea marmarensis</name>
    <dbReference type="NCBI Taxonomy" id="3351344"/>
    <lineage>
        <taxon>Bacteria</taxon>
        <taxon>Bacillati</taxon>
        <taxon>Actinomycetota</taxon>
        <taxon>Actinomycetes</taxon>
        <taxon>Streptosporangiales</taxon>
        <taxon>Streptosporangiaceae</taxon>
        <taxon>Nonomuraea</taxon>
    </lineage>
</organism>
<comment type="caution">
    <text evidence="3">The sequence shown here is derived from an EMBL/GenBank/DDBJ whole genome shotgun (WGS) entry which is preliminary data.</text>
</comment>
<dbReference type="Proteomes" id="UP001603978">
    <property type="component" value="Unassembled WGS sequence"/>
</dbReference>
<protein>
    <submittedName>
        <fullName evidence="3">IS1634 family transposase</fullName>
    </submittedName>
</protein>
<dbReference type="EMBL" id="JBICRM010000103">
    <property type="protein sequence ID" value="MFG1711330.1"/>
    <property type="molecule type" value="Genomic_DNA"/>
</dbReference>
<feature type="domain" description="DUF4277" evidence="2">
    <location>
        <begin position="8"/>
        <end position="97"/>
    </location>
</feature>
<accession>A0ABW7AYL8</accession>
<feature type="transmembrane region" description="Helical" evidence="1">
    <location>
        <begin position="442"/>
        <end position="459"/>
    </location>
</feature>
<evidence type="ECO:0000256" key="1">
    <source>
        <dbReference type="SAM" id="Phobius"/>
    </source>
</evidence>
<keyword evidence="1" id="KW-0812">Transmembrane</keyword>
<name>A0ABW7AYL8_9ACTN</name>
<dbReference type="PANTHER" id="PTHR34614">
    <property type="match status" value="1"/>
</dbReference>
<dbReference type="RefSeq" id="WP_393177997.1">
    <property type="nucleotide sequence ID" value="NZ_JBICRM010000103.1"/>
</dbReference>
<dbReference type="PANTHER" id="PTHR34614:SF2">
    <property type="entry name" value="TRANSPOSASE IS4-LIKE DOMAIN-CONTAINING PROTEIN"/>
    <property type="match status" value="1"/>
</dbReference>
<dbReference type="InterPro" id="IPR025457">
    <property type="entry name" value="DUF4277"/>
</dbReference>